<dbReference type="RefSeq" id="WP_092835290.1">
    <property type="nucleotide sequence ID" value="NZ_FOVP01000004.1"/>
</dbReference>
<reference evidence="3" key="1">
    <citation type="submission" date="2016-10" db="EMBL/GenBank/DDBJ databases">
        <authorList>
            <person name="Varghese N."/>
            <person name="Submissions S."/>
        </authorList>
    </citation>
    <scope>NUCLEOTIDE SEQUENCE [LARGE SCALE GENOMIC DNA]</scope>
    <source>
        <strain evidence="3">DSM 28463</strain>
    </source>
</reference>
<dbReference type="AlphaFoldDB" id="A0A1I4ZT21"/>
<dbReference type="Proteomes" id="UP000198599">
    <property type="component" value="Unassembled WGS sequence"/>
</dbReference>
<evidence type="ECO:0000256" key="1">
    <source>
        <dbReference type="SAM" id="Phobius"/>
    </source>
</evidence>
<proteinExistence type="predicted"/>
<accession>A0A1I4ZT21</accession>
<evidence type="ECO:0000313" key="3">
    <source>
        <dbReference type="Proteomes" id="UP000198599"/>
    </source>
</evidence>
<keyword evidence="1" id="KW-0812">Transmembrane</keyword>
<organism evidence="2 3">
    <name type="scientific">Roseovarius lutimaris</name>
    <dbReference type="NCBI Taxonomy" id="1005928"/>
    <lineage>
        <taxon>Bacteria</taxon>
        <taxon>Pseudomonadati</taxon>
        <taxon>Pseudomonadota</taxon>
        <taxon>Alphaproteobacteria</taxon>
        <taxon>Rhodobacterales</taxon>
        <taxon>Roseobacteraceae</taxon>
        <taxon>Roseovarius</taxon>
    </lineage>
</organism>
<feature type="transmembrane region" description="Helical" evidence="1">
    <location>
        <begin position="66"/>
        <end position="85"/>
    </location>
</feature>
<name>A0A1I4ZT21_9RHOB</name>
<evidence type="ECO:0008006" key="4">
    <source>
        <dbReference type="Google" id="ProtNLM"/>
    </source>
</evidence>
<dbReference type="EMBL" id="FOVP01000004">
    <property type="protein sequence ID" value="SFN53445.1"/>
    <property type="molecule type" value="Genomic_DNA"/>
</dbReference>
<evidence type="ECO:0000313" key="2">
    <source>
        <dbReference type="EMBL" id="SFN53445.1"/>
    </source>
</evidence>
<keyword evidence="1" id="KW-0472">Membrane</keyword>
<keyword evidence="1" id="KW-1133">Transmembrane helix</keyword>
<protein>
    <recommendedName>
        <fullName evidence="4">Cation/multidrug efflux pump</fullName>
    </recommendedName>
</protein>
<keyword evidence="3" id="KW-1185">Reference proteome</keyword>
<dbReference type="STRING" id="1005928.SAMN04487859_10494"/>
<feature type="transmembrane region" description="Helical" evidence="1">
    <location>
        <begin position="6"/>
        <end position="25"/>
    </location>
</feature>
<dbReference type="OrthoDB" id="7632202at2"/>
<gene>
    <name evidence="2" type="ORF">SAMN04487859_10494</name>
</gene>
<sequence length="88" mass="10225">MLALLRLVVFGFIILTVIYVSISLYSRSVRRGKLLTEWQNTGRPGDKDAYIEAGMAQYQHSLRRRLIWLVYIVPITVIAAIIYFTNFM</sequence>